<keyword evidence="3" id="KW-1185">Reference proteome</keyword>
<name>B7Q6I6_IXOSC</name>
<dbReference type="Proteomes" id="UP000001555">
    <property type="component" value="Unassembled WGS sequence"/>
</dbReference>
<evidence type="ECO:0000313" key="1">
    <source>
        <dbReference type="EMBL" id="EEC14458.1"/>
    </source>
</evidence>
<accession>B7Q6I6</accession>
<dbReference type="EMBL" id="ABJB010013086">
    <property type="status" value="NOT_ANNOTATED_CDS"/>
    <property type="molecule type" value="Genomic_DNA"/>
</dbReference>
<dbReference type="EMBL" id="DS868083">
    <property type="protein sequence ID" value="EEC14458.1"/>
    <property type="molecule type" value="Genomic_DNA"/>
</dbReference>
<dbReference type="VEuPathDB" id="VectorBase:ISCW011641"/>
<dbReference type="EnsemblMetazoa" id="ISCW011641-RA">
    <property type="protein sequence ID" value="ISCW011641-PA"/>
    <property type="gene ID" value="ISCW011641"/>
</dbReference>
<evidence type="ECO:0000313" key="3">
    <source>
        <dbReference type="Proteomes" id="UP000001555"/>
    </source>
</evidence>
<evidence type="ECO:0000313" key="2">
    <source>
        <dbReference type="EnsemblMetazoa" id="ISCW011641-PA"/>
    </source>
</evidence>
<sequence>MTFASCERNGTTARYWTRSNYNSQELCRLHSIKETIVGTHLVLLYFYKFHT</sequence>
<dbReference type="InParanoid" id="B7Q6I6"/>
<protein>
    <submittedName>
        <fullName evidence="1 2">Uncharacterized protein</fullName>
    </submittedName>
</protein>
<dbReference type="PaxDb" id="6945-B7Q6I6"/>
<proteinExistence type="predicted"/>
<organism>
    <name type="scientific">Ixodes scapularis</name>
    <name type="common">Black-legged tick</name>
    <name type="synonym">Deer tick</name>
    <dbReference type="NCBI Taxonomy" id="6945"/>
    <lineage>
        <taxon>Eukaryota</taxon>
        <taxon>Metazoa</taxon>
        <taxon>Ecdysozoa</taxon>
        <taxon>Arthropoda</taxon>
        <taxon>Chelicerata</taxon>
        <taxon>Arachnida</taxon>
        <taxon>Acari</taxon>
        <taxon>Parasitiformes</taxon>
        <taxon>Ixodida</taxon>
        <taxon>Ixodoidea</taxon>
        <taxon>Ixodidae</taxon>
        <taxon>Ixodinae</taxon>
        <taxon>Ixodes</taxon>
    </lineage>
</organism>
<gene>
    <name evidence="1" type="ORF">IscW_ISCW011641</name>
</gene>
<reference evidence="1 3" key="1">
    <citation type="submission" date="2008-03" db="EMBL/GenBank/DDBJ databases">
        <title>Annotation of Ixodes scapularis.</title>
        <authorList>
            <consortium name="Ixodes scapularis Genome Project Consortium"/>
            <person name="Caler E."/>
            <person name="Hannick L.I."/>
            <person name="Bidwell S."/>
            <person name="Joardar V."/>
            <person name="Thiagarajan M."/>
            <person name="Amedeo P."/>
            <person name="Galinsky K.J."/>
            <person name="Schobel S."/>
            <person name="Inman J."/>
            <person name="Hostetler J."/>
            <person name="Miller J."/>
            <person name="Hammond M."/>
            <person name="Megy K."/>
            <person name="Lawson D."/>
            <person name="Kodira C."/>
            <person name="Sutton G."/>
            <person name="Meyer J."/>
            <person name="Hill C.A."/>
            <person name="Birren B."/>
            <person name="Nene V."/>
            <person name="Collins F."/>
            <person name="Alarcon-Chaidez F."/>
            <person name="Wikel S."/>
            <person name="Strausberg R."/>
        </authorList>
    </citation>
    <scope>NUCLEOTIDE SEQUENCE [LARGE SCALE GENOMIC DNA]</scope>
    <source>
        <strain evidence="3">Wikel</strain>
        <strain evidence="1">Wikel colony</strain>
    </source>
</reference>
<reference evidence="2" key="2">
    <citation type="submission" date="2020-05" db="UniProtKB">
        <authorList>
            <consortium name="EnsemblMetazoa"/>
        </authorList>
    </citation>
    <scope>IDENTIFICATION</scope>
    <source>
        <strain evidence="2">wikel</strain>
    </source>
</reference>
<dbReference type="AlphaFoldDB" id="B7Q6I6"/>
<dbReference type="HOGENOM" id="CLU_3108750_0_0_1"/>